<keyword evidence="2" id="KW-1185">Reference proteome</keyword>
<comment type="caution">
    <text evidence="1">The sequence shown here is derived from an EMBL/GenBank/DDBJ whole genome shotgun (WGS) entry which is preliminary data.</text>
</comment>
<dbReference type="Proteomes" id="UP001438707">
    <property type="component" value="Unassembled WGS sequence"/>
</dbReference>
<reference evidence="1 2" key="1">
    <citation type="journal article" date="2024" name="Nat. Commun.">
        <title>Phylogenomics reveals the evolutionary origins of lichenization in chlorophyte algae.</title>
        <authorList>
            <person name="Puginier C."/>
            <person name="Libourel C."/>
            <person name="Otte J."/>
            <person name="Skaloud P."/>
            <person name="Haon M."/>
            <person name="Grisel S."/>
            <person name="Petersen M."/>
            <person name="Berrin J.G."/>
            <person name="Delaux P.M."/>
            <person name="Dal Grande F."/>
            <person name="Keller J."/>
        </authorList>
    </citation>
    <scope>NUCLEOTIDE SEQUENCE [LARGE SCALE GENOMIC DNA]</scope>
    <source>
        <strain evidence="1 2">SAG 2145</strain>
    </source>
</reference>
<organism evidence="1 2">
    <name type="scientific">Apatococcus lobatus</name>
    <dbReference type="NCBI Taxonomy" id="904363"/>
    <lineage>
        <taxon>Eukaryota</taxon>
        <taxon>Viridiplantae</taxon>
        <taxon>Chlorophyta</taxon>
        <taxon>core chlorophytes</taxon>
        <taxon>Trebouxiophyceae</taxon>
        <taxon>Chlorellales</taxon>
        <taxon>Chlorellaceae</taxon>
        <taxon>Apatococcus</taxon>
    </lineage>
</organism>
<name>A0AAW1R051_9CHLO</name>
<proteinExistence type="predicted"/>
<evidence type="ECO:0000313" key="2">
    <source>
        <dbReference type="Proteomes" id="UP001438707"/>
    </source>
</evidence>
<dbReference type="AlphaFoldDB" id="A0AAW1R051"/>
<accession>A0AAW1R051</accession>
<sequence>MQRQVLTKNYVEVLHLPALSERIQELIVKWSGVQDTSFPTDAATAEAGWAMTVAVFYDKRKSTSFYKGVQVLNGVGSIRKSSVDTVYEHLDAQSVTHGRQGKLSVLPHGKRRPVTLTLQHSKGTQRFGVVGNKTPRPFWFDEGAVRAPAAAGADAEEEEGVYGGAVF</sequence>
<evidence type="ECO:0000313" key="1">
    <source>
        <dbReference type="EMBL" id="KAK9827041.1"/>
    </source>
</evidence>
<dbReference type="EMBL" id="JALJOS010000019">
    <property type="protein sequence ID" value="KAK9827041.1"/>
    <property type="molecule type" value="Genomic_DNA"/>
</dbReference>
<gene>
    <name evidence="1" type="ORF">WJX74_004453</name>
</gene>
<protein>
    <submittedName>
        <fullName evidence="1">Uncharacterized protein</fullName>
    </submittedName>
</protein>